<evidence type="ECO:0000256" key="2">
    <source>
        <dbReference type="ARBA" id="ARBA00009265"/>
    </source>
</evidence>
<dbReference type="Gene3D" id="1.25.40.10">
    <property type="entry name" value="Tetratricopeptide repeat domain"/>
    <property type="match status" value="1"/>
</dbReference>
<dbReference type="PANTHER" id="PTHR13471">
    <property type="entry name" value="TETRATRICOPEPTIDE-LIKE HELICAL"/>
    <property type="match status" value="1"/>
</dbReference>
<evidence type="ECO:0000313" key="5">
    <source>
        <dbReference type="EMBL" id="KAH8703155.1"/>
    </source>
</evidence>
<gene>
    <name evidence="5" type="ORF">BGW36DRAFT_333793</name>
</gene>
<evidence type="ECO:0000256" key="3">
    <source>
        <dbReference type="ARBA" id="ARBA00023242"/>
    </source>
</evidence>
<dbReference type="GeneID" id="70243173"/>
<accession>A0AAD4L0B4</accession>
<reference evidence="5" key="1">
    <citation type="submission" date="2021-12" db="EMBL/GenBank/DDBJ databases">
        <title>Convergent genome expansion in fungi linked to evolution of root-endophyte symbiosis.</title>
        <authorList>
            <consortium name="DOE Joint Genome Institute"/>
            <person name="Ke Y.-H."/>
            <person name="Bonito G."/>
            <person name="Liao H.-L."/>
            <person name="Looney B."/>
            <person name="Rojas-Flechas A."/>
            <person name="Nash J."/>
            <person name="Hameed K."/>
            <person name="Schadt C."/>
            <person name="Martin F."/>
            <person name="Crous P.W."/>
            <person name="Miettinen O."/>
            <person name="Magnuson J.K."/>
            <person name="Labbe J."/>
            <person name="Jacobson D."/>
            <person name="Doktycz M.J."/>
            <person name="Veneault-Fourrey C."/>
            <person name="Kuo A."/>
            <person name="Mondo S."/>
            <person name="Calhoun S."/>
            <person name="Riley R."/>
            <person name="Ohm R."/>
            <person name="LaButti K."/>
            <person name="Andreopoulos B."/>
            <person name="Pangilinan J."/>
            <person name="Nolan M."/>
            <person name="Tritt A."/>
            <person name="Clum A."/>
            <person name="Lipzen A."/>
            <person name="Daum C."/>
            <person name="Barry K."/>
            <person name="Grigoriev I.V."/>
            <person name="Vilgalys R."/>
        </authorList>
    </citation>
    <scope>NUCLEOTIDE SEQUENCE</scope>
    <source>
        <strain evidence="5">PMI_201</strain>
    </source>
</reference>
<evidence type="ECO:0000256" key="1">
    <source>
        <dbReference type="ARBA" id="ARBA00004123"/>
    </source>
</evidence>
<dbReference type="GO" id="GO:0031048">
    <property type="term" value="P:regulatory ncRNA-mediated heterochromatin formation"/>
    <property type="evidence" value="ECO:0007669"/>
    <property type="project" value="TreeGrafter"/>
</dbReference>
<evidence type="ECO:0000256" key="4">
    <source>
        <dbReference type="SAM" id="MobiDB-lite"/>
    </source>
</evidence>
<feature type="region of interest" description="Disordered" evidence="4">
    <location>
        <begin position="224"/>
        <end position="249"/>
    </location>
</feature>
<proteinExistence type="inferred from homology"/>
<keyword evidence="3" id="KW-0539">Nucleus</keyword>
<feature type="region of interest" description="Disordered" evidence="4">
    <location>
        <begin position="1"/>
        <end position="86"/>
    </location>
</feature>
<dbReference type="Pfam" id="PF08424">
    <property type="entry name" value="NRDE-2"/>
    <property type="match status" value="1"/>
</dbReference>
<comment type="subcellular location">
    <subcellularLocation>
        <location evidence="1">Nucleus</location>
    </subcellularLocation>
</comment>
<dbReference type="EMBL" id="JAJTJA010000002">
    <property type="protein sequence ID" value="KAH8703155.1"/>
    <property type="molecule type" value="Genomic_DNA"/>
</dbReference>
<dbReference type="RefSeq" id="XP_046076173.1">
    <property type="nucleotide sequence ID" value="XM_046212886.1"/>
</dbReference>
<dbReference type="PANTHER" id="PTHR13471:SF0">
    <property type="entry name" value="NUCLEAR EXOSOME REGULATOR NRDE2"/>
    <property type="match status" value="1"/>
</dbReference>
<sequence length="1142" mass="130312">MQGAQPIPKFGSFRPKPAPVAEARREEEKPRHRDESSRHRPRHHTHRHRSRSRERSSRHRSKRDKESKDEPKELPQETAKPTEAASDLYVIDRKGDIHNLTYGTLHRYNIPRYRRAGQGGIIGLPRRFKIDRNYHDEGSVLIHADIWHGDETRHRNKSLLSGSITKERRLFRMRQDGTADINADKDYVPLSSGGSRKRRRKLGDYALEDVSDSDSEKYGYRSIHGKAKAEQDVPSDMGSTSASDSDGEGTAFKWEREIRQQNSQLLKNAEDNPTNVDTWVEVIEYQSTLLAGADGRRQLTAAEKRSLADIKLSLYDKALKKLGNRPGKDLLLLGYLEEGANLWESKKLTEQWNAILKNNPGFISLWVRYLDFRQSEFLEFTYERCKNIYLECMKLNASISDNVEKNTILTYLFLRMTLFMREAGFSEFAVGLWQAVLEFTVFRPGEPNESLRSEILATFSSFWDSEVARIGEPGAKGWKSGSSSELEISSSTSQTELRTKSLFSSWNKAEKRLTHSARLPARSVDEVENEDPYRVVLWSDIEEFLPFFIDWDNPSHLIESFIAFCHLPPLNSPRCYEKAGSSGGDAFLRNEIMYFSNNSVMGILHPVSDDPETNSSSKLFKLAILQNMVHTTDSLFGYKNWFPSLSAWKMATASAESIIDADWIRRSLRLLVESSPHDDILAEYTLAIEFAVNEKDAKKYAKSLLKKRPSSLRLYNAFGIIESCSGNSSTATHVWATTLSMATDLQEIQKLEYGPLIHSWVWEYLSSNTPAKAIELLLSVPTFTVDLKALGEASSQRNITPAEHLKALRFLDECSDHALSVQNFYAFTAWTDLAALLRYLTKSSHLPSAIELYTSAFARLNVYSHIPEAHKLYASELLHQNRSRLLYHHITTRQTHKPTDIRELLLESVKLFPGNTIFLSLFTWNESRFRIDERIRDVLPMSSTSSTRRHGDAGRIPITSSLLSIFTELSRPVYSGSTVHSARAAFERAVSSPSSDANTTKSTLSSSLTLWRLYITFELHRAQSPAAAKRVFYRALRACPWSKGILMLAFDETLWGESGELDDWWELRRLYNVLVDKELRIHAEIDEGLFDEAEEVVIERAARRRQVEIHKEKGKTGRRGKNKGLVIDLPDDKSSDDEMKLG</sequence>
<evidence type="ECO:0000313" key="6">
    <source>
        <dbReference type="Proteomes" id="UP001201262"/>
    </source>
</evidence>
<feature type="compositionally biased region" description="Basic and acidic residues" evidence="4">
    <location>
        <begin position="63"/>
        <end position="75"/>
    </location>
</feature>
<dbReference type="GO" id="GO:1902369">
    <property type="term" value="P:negative regulation of RNA catabolic process"/>
    <property type="evidence" value="ECO:0007669"/>
    <property type="project" value="TreeGrafter"/>
</dbReference>
<organism evidence="5 6">
    <name type="scientific">Talaromyces proteolyticus</name>
    <dbReference type="NCBI Taxonomy" id="1131652"/>
    <lineage>
        <taxon>Eukaryota</taxon>
        <taxon>Fungi</taxon>
        <taxon>Dikarya</taxon>
        <taxon>Ascomycota</taxon>
        <taxon>Pezizomycotina</taxon>
        <taxon>Eurotiomycetes</taxon>
        <taxon>Eurotiomycetidae</taxon>
        <taxon>Eurotiales</taxon>
        <taxon>Trichocomaceae</taxon>
        <taxon>Talaromyces</taxon>
        <taxon>Talaromyces sect. Bacilispori</taxon>
    </lineage>
</organism>
<comment type="caution">
    <text evidence="5">The sequence shown here is derived from an EMBL/GenBank/DDBJ whole genome shotgun (WGS) entry which is preliminary data.</text>
</comment>
<dbReference type="InterPro" id="IPR011990">
    <property type="entry name" value="TPR-like_helical_dom_sf"/>
</dbReference>
<feature type="compositionally biased region" description="Basic and acidic residues" evidence="4">
    <location>
        <begin position="22"/>
        <end position="38"/>
    </location>
</feature>
<dbReference type="InterPro" id="IPR013633">
    <property type="entry name" value="NRDE-2"/>
</dbReference>
<protein>
    <submittedName>
        <fullName evidence="5">NRDE-2, necessary for RNA interference-domain-containing protein</fullName>
    </submittedName>
</protein>
<feature type="compositionally biased region" description="Basic and acidic residues" evidence="4">
    <location>
        <begin position="1130"/>
        <end position="1142"/>
    </location>
</feature>
<dbReference type="Proteomes" id="UP001201262">
    <property type="component" value="Unassembled WGS sequence"/>
</dbReference>
<feature type="region of interest" description="Disordered" evidence="4">
    <location>
        <begin position="1109"/>
        <end position="1142"/>
    </location>
</feature>
<keyword evidence="6" id="KW-1185">Reference proteome</keyword>
<dbReference type="AlphaFoldDB" id="A0AAD4L0B4"/>
<feature type="compositionally biased region" description="Basic residues" evidence="4">
    <location>
        <begin position="39"/>
        <end position="62"/>
    </location>
</feature>
<dbReference type="GO" id="GO:0071013">
    <property type="term" value="C:catalytic step 2 spliceosome"/>
    <property type="evidence" value="ECO:0007669"/>
    <property type="project" value="TreeGrafter"/>
</dbReference>
<name>A0AAD4L0B4_9EURO</name>
<comment type="similarity">
    <text evidence="2">Belongs to the NRDE2 family.</text>
</comment>